<protein>
    <submittedName>
        <fullName evidence="2">Uncharacterized protein</fullName>
    </submittedName>
</protein>
<dbReference type="EMBL" id="BGPR01002713">
    <property type="protein sequence ID" value="GBM77829.1"/>
    <property type="molecule type" value="Genomic_DNA"/>
</dbReference>
<feature type="transmembrane region" description="Helical" evidence="1">
    <location>
        <begin position="28"/>
        <end position="47"/>
    </location>
</feature>
<name>A0A4Y2IKU8_ARAVE</name>
<gene>
    <name evidence="2" type="ORF">AVEN_95615_1</name>
</gene>
<sequence>MSSRPDFTGTFALYLRLLNDETVEDDGAYVEGDAGLVIVLVFFLLMYKFMWNSTTINNPIGIDTLIPARRKGVDGFSVETPGLMTDPVPNFQSSDSLKNACSPTVHKLCHNQAFCGICDA</sequence>
<reference evidence="2 3" key="1">
    <citation type="journal article" date="2019" name="Sci. Rep.">
        <title>Orb-weaving spider Araneus ventricosus genome elucidates the spidroin gene catalogue.</title>
        <authorList>
            <person name="Kono N."/>
            <person name="Nakamura H."/>
            <person name="Ohtoshi R."/>
            <person name="Moran D.A.P."/>
            <person name="Shinohara A."/>
            <person name="Yoshida Y."/>
            <person name="Fujiwara M."/>
            <person name="Mori M."/>
            <person name="Tomita M."/>
            <person name="Arakawa K."/>
        </authorList>
    </citation>
    <scope>NUCLEOTIDE SEQUENCE [LARGE SCALE GENOMIC DNA]</scope>
</reference>
<evidence type="ECO:0000256" key="1">
    <source>
        <dbReference type="SAM" id="Phobius"/>
    </source>
</evidence>
<evidence type="ECO:0000313" key="3">
    <source>
        <dbReference type="Proteomes" id="UP000499080"/>
    </source>
</evidence>
<keyword evidence="1" id="KW-0472">Membrane</keyword>
<evidence type="ECO:0000313" key="2">
    <source>
        <dbReference type="EMBL" id="GBM77829.1"/>
    </source>
</evidence>
<dbReference type="AlphaFoldDB" id="A0A4Y2IKU8"/>
<keyword evidence="1" id="KW-1133">Transmembrane helix</keyword>
<dbReference type="Proteomes" id="UP000499080">
    <property type="component" value="Unassembled WGS sequence"/>
</dbReference>
<proteinExistence type="predicted"/>
<organism evidence="2 3">
    <name type="scientific">Araneus ventricosus</name>
    <name type="common">Orbweaver spider</name>
    <name type="synonym">Epeira ventricosa</name>
    <dbReference type="NCBI Taxonomy" id="182803"/>
    <lineage>
        <taxon>Eukaryota</taxon>
        <taxon>Metazoa</taxon>
        <taxon>Ecdysozoa</taxon>
        <taxon>Arthropoda</taxon>
        <taxon>Chelicerata</taxon>
        <taxon>Arachnida</taxon>
        <taxon>Araneae</taxon>
        <taxon>Araneomorphae</taxon>
        <taxon>Entelegynae</taxon>
        <taxon>Araneoidea</taxon>
        <taxon>Araneidae</taxon>
        <taxon>Araneus</taxon>
    </lineage>
</organism>
<keyword evidence="3" id="KW-1185">Reference proteome</keyword>
<accession>A0A4Y2IKU8</accession>
<comment type="caution">
    <text evidence="2">The sequence shown here is derived from an EMBL/GenBank/DDBJ whole genome shotgun (WGS) entry which is preliminary data.</text>
</comment>
<keyword evidence="1" id="KW-0812">Transmembrane</keyword>